<accession>A0A927JA51</accession>
<sequence>MPTAEPEITTRASIAEDGATVGGEFGGVVVTARAPAGVATSGTELAIAPASKRPPLPAQVAAAPGVEITLGDGLQPRQPIELAFDLSGAPDLVAQLSEPRRPLIAVDDANGESDLLLASWDPDAQVVTATTPHLSRFTLLVTDPASALREGIARVIAGNDSAEPECASGDSAMVGETDVTLTPAQPGIVPA</sequence>
<dbReference type="Proteomes" id="UP000642993">
    <property type="component" value="Unassembled WGS sequence"/>
</dbReference>
<dbReference type="AlphaFoldDB" id="A0A927JA51"/>
<evidence type="ECO:0000313" key="2">
    <source>
        <dbReference type="Proteomes" id="UP000642993"/>
    </source>
</evidence>
<keyword evidence="2" id="KW-1185">Reference proteome</keyword>
<protein>
    <submittedName>
        <fullName evidence="1">Uncharacterized protein</fullName>
    </submittedName>
</protein>
<comment type="caution">
    <text evidence="1">The sequence shown here is derived from an EMBL/GenBank/DDBJ whole genome shotgun (WGS) entry which is preliminary data.</text>
</comment>
<reference evidence="1" key="1">
    <citation type="submission" date="2020-09" db="EMBL/GenBank/DDBJ databases">
        <title>Hoyosella lacisalsi sp. nov., a halotolerant actinobacterium isolated from soil of Lake Gudzhirganskoe.</title>
        <authorList>
            <person name="Yang Q."/>
            <person name="Guo P.Y."/>
            <person name="Liu S.W."/>
            <person name="Li F.N."/>
            <person name="Sun C.H."/>
        </authorList>
    </citation>
    <scope>NUCLEOTIDE SEQUENCE</scope>
    <source>
        <strain evidence="1">G463</strain>
    </source>
</reference>
<dbReference type="EMBL" id="JACYWE010000001">
    <property type="protein sequence ID" value="MBD8505125.1"/>
    <property type="molecule type" value="Genomic_DNA"/>
</dbReference>
<organism evidence="1 2">
    <name type="scientific">Lolliginicoccus lacisalsi</name>
    <dbReference type="NCBI Taxonomy" id="2742202"/>
    <lineage>
        <taxon>Bacteria</taxon>
        <taxon>Bacillati</taxon>
        <taxon>Actinomycetota</taxon>
        <taxon>Actinomycetes</taxon>
        <taxon>Mycobacteriales</taxon>
        <taxon>Hoyosellaceae</taxon>
        <taxon>Lolliginicoccus</taxon>
    </lineage>
</organism>
<gene>
    <name evidence="1" type="ORF">HT102_01295</name>
</gene>
<name>A0A927JA51_9ACTN</name>
<proteinExistence type="predicted"/>
<evidence type="ECO:0000313" key="1">
    <source>
        <dbReference type="EMBL" id="MBD8505125.1"/>
    </source>
</evidence>